<dbReference type="CDD" id="cd16413">
    <property type="entry name" value="DGQHR_domain"/>
    <property type="match status" value="1"/>
</dbReference>
<dbReference type="Proteomes" id="UP001249945">
    <property type="component" value="Unassembled WGS sequence"/>
</dbReference>
<comment type="caution">
    <text evidence="1">The sequence shown here is derived from an EMBL/GenBank/DDBJ whole genome shotgun (WGS) entry which is preliminary data.</text>
</comment>
<protein>
    <submittedName>
        <fullName evidence="1">DGQHR domain-containing protein</fullName>
    </submittedName>
</protein>
<dbReference type="InterPro" id="IPR017601">
    <property type="entry name" value="DGQHR-contain_dom"/>
</dbReference>
<gene>
    <name evidence="1" type="ORF">MX635_12320</name>
</gene>
<dbReference type="EMBL" id="JALRMR010000017">
    <property type="protein sequence ID" value="MDT1975184.1"/>
    <property type="molecule type" value="Genomic_DNA"/>
</dbReference>
<evidence type="ECO:0000313" key="1">
    <source>
        <dbReference type="EMBL" id="MDT1975184.1"/>
    </source>
</evidence>
<proteinExistence type="predicted"/>
<reference evidence="1" key="1">
    <citation type="submission" date="2022-04" db="EMBL/GenBank/DDBJ databases">
        <title>Draft genome sequences of lactic acid bacteria (LAB) strains involved in meat spoilage.</title>
        <authorList>
            <person name="Palevich N."/>
        </authorList>
    </citation>
    <scope>NUCLEOTIDE SEQUENCE</scope>
    <source>
        <strain evidence="1">9-14</strain>
    </source>
</reference>
<dbReference type="RefSeq" id="WP_311780920.1">
    <property type="nucleotide sequence ID" value="NZ_JALRMR010000017.1"/>
</dbReference>
<evidence type="ECO:0000313" key="2">
    <source>
        <dbReference type="Proteomes" id="UP001249945"/>
    </source>
</evidence>
<dbReference type="AlphaFoldDB" id="A0AAW8RBN8"/>
<dbReference type="NCBIfam" id="TIGR03187">
    <property type="entry name" value="DGQHR"/>
    <property type="match status" value="1"/>
</dbReference>
<dbReference type="Pfam" id="PF14072">
    <property type="entry name" value="DndB"/>
    <property type="match status" value="1"/>
</dbReference>
<organism evidence="1 2">
    <name type="scientific">Carnobacterium divergens</name>
    <name type="common">Lactobacillus divergens</name>
    <dbReference type="NCBI Taxonomy" id="2748"/>
    <lineage>
        <taxon>Bacteria</taxon>
        <taxon>Bacillati</taxon>
        <taxon>Bacillota</taxon>
        <taxon>Bacilli</taxon>
        <taxon>Lactobacillales</taxon>
        <taxon>Carnobacteriaceae</taxon>
        <taxon>Carnobacterium</taxon>
    </lineage>
</organism>
<dbReference type="InterPro" id="IPR017642">
    <property type="entry name" value="DNA_S_mod_DndB"/>
</dbReference>
<sequence length="362" mass="42134">MENNHPFIKISQKDEVFYITKMDIKFLRETVNFHFREPYRNEENEENKIDKYIDSLESMGINTERKIDGIQRRTQISRIKKIQEFVEQSQDSLFPSSVILTCNSLTEEELEEAIVGEEIGNFNFPSNTIFTIIDGQHRLAGLLASNLKKFELPVTLFFNTSLSMSTKIFSDINGNQKSVNKSLLYDLYNNMEGEYEEEKEYSEIVRELNQNTSSPLYRQVKMLGTGPGTISQAFLIENSKKAFDKLDQRELSKQKKYEELFKFFRSVQTTFPRDWPNVFDSESKTNIELRTDVNVISKTNGIGALLLLFPKVFLLVRKNKTYKEVMGLVKSYDWSDAPKGSGKHAQKMIYEDLKRLMDENLS</sequence>
<accession>A0AAW8RBN8</accession>
<name>A0AAW8RBN8_CARDV</name>